<protein>
    <submittedName>
        <fullName evidence="1">Uncharacterized protein</fullName>
    </submittedName>
</protein>
<evidence type="ECO:0000313" key="2">
    <source>
        <dbReference type="Proteomes" id="UP000467148"/>
    </source>
</evidence>
<dbReference type="Proteomes" id="UP000467148">
    <property type="component" value="Chromosome"/>
</dbReference>
<organism evidence="1 2">
    <name type="scientific">Mycolicibacterium helvum</name>
    <dbReference type="NCBI Taxonomy" id="1534349"/>
    <lineage>
        <taxon>Bacteria</taxon>
        <taxon>Bacillati</taxon>
        <taxon>Actinomycetota</taxon>
        <taxon>Actinomycetes</taxon>
        <taxon>Mycobacteriales</taxon>
        <taxon>Mycobacteriaceae</taxon>
        <taxon>Mycolicibacterium</taxon>
    </lineage>
</organism>
<proteinExistence type="predicted"/>
<evidence type="ECO:0000313" key="1">
    <source>
        <dbReference type="EMBL" id="BBY65496.1"/>
    </source>
</evidence>
<dbReference type="EMBL" id="AP022596">
    <property type="protein sequence ID" value="BBY65496.1"/>
    <property type="molecule type" value="Genomic_DNA"/>
</dbReference>
<keyword evidence="2" id="KW-1185">Reference proteome</keyword>
<name>A0A7I7TBG2_9MYCO</name>
<accession>A0A7I7TBG2</accession>
<dbReference type="AlphaFoldDB" id="A0A7I7TBG2"/>
<reference evidence="1 2" key="1">
    <citation type="journal article" date="2019" name="Emerg. Microbes Infect.">
        <title>Comprehensive subspecies identification of 175 nontuberculous mycobacteria species based on 7547 genomic profiles.</title>
        <authorList>
            <person name="Matsumoto Y."/>
            <person name="Kinjo T."/>
            <person name="Motooka D."/>
            <person name="Nabeya D."/>
            <person name="Jung N."/>
            <person name="Uechi K."/>
            <person name="Horii T."/>
            <person name="Iida T."/>
            <person name="Fujita J."/>
            <person name="Nakamura S."/>
        </authorList>
    </citation>
    <scope>NUCLEOTIDE SEQUENCE [LARGE SCALE GENOMIC DNA]</scope>
    <source>
        <strain evidence="1 2">JCM 30396</strain>
    </source>
</reference>
<dbReference type="KEGG" id="mhev:MHEL_37390"/>
<sequence length="56" mass="5945">MGLLGRPHRPSSFLRAGPFSGSLGALILPHGAIMVTNRAVISLDRRRVLSPLVLLG</sequence>
<gene>
    <name evidence="1" type="ORF">MHEL_37390</name>
</gene>